<dbReference type="InterPro" id="IPR012340">
    <property type="entry name" value="NA-bd_OB-fold"/>
</dbReference>
<organism evidence="2 3">
    <name type="scientific">Geranomyces variabilis</name>
    <dbReference type="NCBI Taxonomy" id="109894"/>
    <lineage>
        <taxon>Eukaryota</taxon>
        <taxon>Fungi</taxon>
        <taxon>Fungi incertae sedis</taxon>
        <taxon>Chytridiomycota</taxon>
        <taxon>Chytridiomycota incertae sedis</taxon>
        <taxon>Chytridiomycetes</taxon>
        <taxon>Spizellomycetales</taxon>
        <taxon>Powellomycetaceae</taxon>
        <taxon>Geranomyces</taxon>
    </lineage>
</organism>
<comment type="caution">
    <text evidence="2">The sequence shown here is derived from an EMBL/GenBank/DDBJ whole genome shotgun (WGS) entry which is preliminary data.</text>
</comment>
<feature type="compositionally biased region" description="Basic residues" evidence="1">
    <location>
        <begin position="216"/>
        <end position="226"/>
    </location>
</feature>
<feature type="region of interest" description="Disordered" evidence="1">
    <location>
        <begin position="183"/>
        <end position="226"/>
    </location>
</feature>
<dbReference type="Proteomes" id="UP001212152">
    <property type="component" value="Unassembled WGS sequence"/>
</dbReference>
<accession>A0AAD5TF46</accession>
<evidence type="ECO:0000313" key="3">
    <source>
        <dbReference type="Proteomes" id="UP001212152"/>
    </source>
</evidence>
<dbReference type="SUPFAM" id="SSF50249">
    <property type="entry name" value="Nucleic acid-binding proteins"/>
    <property type="match status" value="1"/>
</dbReference>
<dbReference type="Gene3D" id="2.40.50.140">
    <property type="entry name" value="Nucleic acid-binding proteins"/>
    <property type="match status" value="1"/>
</dbReference>
<protein>
    <submittedName>
        <fullName evidence="2">Uncharacterized protein</fullName>
    </submittedName>
</protein>
<evidence type="ECO:0000256" key="1">
    <source>
        <dbReference type="SAM" id="MobiDB-lite"/>
    </source>
</evidence>
<proteinExistence type="predicted"/>
<sequence length="226" mass="25368">MSVAFAQTFPPFPPYATYQPATLVPPVTATPGAAAAAAGLHHSGSINTAPRRPVAEIRPGIRDLNLNVIIIDKYLQNETHRVTTLLWVGDESGSVIAHLPGPKPYEQFKKGDMLDITNCEARLQRGRMEVFLNPKLAKCEKYSEDLQVFEPEPNMSHLWWRQDPHNKGGWVYVEADKKSSHWYDPPLDTNMPVPHMSGLGSRRKEHPTSSDTPHNGAHHREKRQKS</sequence>
<keyword evidence="3" id="KW-1185">Reference proteome</keyword>
<name>A0AAD5TF46_9FUNG</name>
<evidence type="ECO:0000313" key="2">
    <source>
        <dbReference type="EMBL" id="KAJ3173452.1"/>
    </source>
</evidence>
<dbReference type="AlphaFoldDB" id="A0AAD5TF46"/>
<gene>
    <name evidence="2" type="ORF">HDU87_007613</name>
</gene>
<reference evidence="2" key="1">
    <citation type="submission" date="2020-05" db="EMBL/GenBank/DDBJ databases">
        <title>Phylogenomic resolution of chytrid fungi.</title>
        <authorList>
            <person name="Stajich J.E."/>
            <person name="Amses K."/>
            <person name="Simmons R."/>
            <person name="Seto K."/>
            <person name="Myers J."/>
            <person name="Bonds A."/>
            <person name="Quandt C.A."/>
            <person name="Barry K."/>
            <person name="Liu P."/>
            <person name="Grigoriev I."/>
            <person name="Longcore J.E."/>
            <person name="James T.Y."/>
        </authorList>
    </citation>
    <scope>NUCLEOTIDE SEQUENCE</scope>
    <source>
        <strain evidence="2">JEL0379</strain>
    </source>
</reference>
<dbReference type="EMBL" id="JADGJQ010000070">
    <property type="protein sequence ID" value="KAJ3173452.1"/>
    <property type="molecule type" value="Genomic_DNA"/>
</dbReference>